<dbReference type="GO" id="GO:0043041">
    <property type="term" value="P:amino acid activation for nonribosomal peptide biosynthetic process"/>
    <property type="evidence" value="ECO:0007669"/>
    <property type="project" value="TreeGrafter"/>
</dbReference>
<dbReference type="InterPro" id="IPR025110">
    <property type="entry name" value="AMP-bd_C"/>
</dbReference>
<dbReference type="PROSITE" id="PS50075">
    <property type="entry name" value="CARRIER"/>
    <property type="match status" value="1"/>
</dbReference>
<evidence type="ECO:0000313" key="5">
    <source>
        <dbReference type="EMBL" id="SBT09882.1"/>
    </source>
</evidence>
<organism evidence="5 6">
    <name type="scientific">Candidatus Accumulibacter aalborgensis</name>
    <dbReference type="NCBI Taxonomy" id="1860102"/>
    <lineage>
        <taxon>Bacteria</taxon>
        <taxon>Pseudomonadati</taxon>
        <taxon>Pseudomonadota</taxon>
        <taxon>Betaproteobacteria</taxon>
        <taxon>Candidatus Accumulibacter</taxon>
    </lineage>
</organism>
<dbReference type="InterPro" id="IPR010071">
    <property type="entry name" value="AA_adenyl_dom"/>
</dbReference>
<evidence type="ECO:0000259" key="4">
    <source>
        <dbReference type="PROSITE" id="PS50075"/>
    </source>
</evidence>
<dbReference type="NCBIfam" id="TIGR01733">
    <property type="entry name" value="AA-adenyl-dom"/>
    <property type="match status" value="1"/>
</dbReference>
<reference evidence="5 6" key="1">
    <citation type="submission" date="2016-06" db="EMBL/GenBank/DDBJ databases">
        <authorList>
            <person name="Kjaerup R.B."/>
            <person name="Dalgaard T.S."/>
            <person name="Juul-Madsen H.R."/>
        </authorList>
    </citation>
    <scope>NUCLEOTIDE SEQUENCE [LARGE SCALE GENOMIC DNA]</scope>
    <source>
        <strain evidence="5">3</strain>
    </source>
</reference>
<dbReference type="InterPro" id="IPR001242">
    <property type="entry name" value="Condensation_dom"/>
</dbReference>
<dbReference type="Gene3D" id="2.30.38.10">
    <property type="entry name" value="Luciferase, Domain 3"/>
    <property type="match status" value="1"/>
</dbReference>
<dbReference type="GO" id="GO:0044550">
    <property type="term" value="P:secondary metabolite biosynthetic process"/>
    <property type="evidence" value="ECO:0007669"/>
    <property type="project" value="TreeGrafter"/>
</dbReference>
<dbReference type="Pfam" id="PF00550">
    <property type="entry name" value="PP-binding"/>
    <property type="match status" value="1"/>
</dbReference>
<feature type="compositionally biased region" description="Low complexity" evidence="3">
    <location>
        <begin position="1101"/>
        <end position="1117"/>
    </location>
</feature>
<dbReference type="Gene3D" id="3.30.559.10">
    <property type="entry name" value="Chloramphenicol acetyltransferase-like domain"/>
    <property type="match status" value="1"/>
</dbReference>
<name>A0A1A8XYY0_9PROT</name>
<dbReference type="GO" id="GO:0003824">
    <property type="term" value="F:catalytic activity"/>
    <property type="evidence" value="ECO:0007669"/>
    <property type="project" value="InterPro"/>
</dbReference>
<dbReference type="PANTHER" id="PTHR45527:SF1">
    <property type="entry name" value="FATTY ACID SYNTHASE"/>
    <property type="match status" value="1"/>
</dbReference>
<evidence type="ECO:0000256" key="3">
    <source>
        <dbReference type="SAM" id="MobiDB-lite"/>
    </source>
</evidence>
<proteinExistence type="predicted"/>
<keyword evidence="1" id="KW-0596">Phosphopantetheine</keyword>
<feature type="region of interest" description="Disordered" evidence="3">
    <location>
        <begin position="1"/>
        <end position="43"/>
    </location>
</feature>
<dbReference type="SUPFAM" id="SSF56801">
    <property type="entry name" value="Acetyl-CoA synthetase-like"/>
    <property type="match status" value="1"/>
</dbReference>
<dbReference type="RefSeq" id="WP_186409074.1">
    <property type="nucleotide sequence ID" value="NZ_FLQX01000159.1"/>
</dbReference>
<keyword evidence="6" id="KW-1185">Reference proteome</keyword>
<feature type="domain" description="Carrier" evidence="4">
    <location>
        <begin position="1019"/>
        <end position="1094"/>
    </location>
</feature>
<dbReference type="Gene3D" id="3.30.300.30">
    <property type="match status" value="1"/>
</dbReference>
<feature type="region of interest" description="Disordered" evidence="3">
    <location>
        <begin position="1101"/>
        <end position="1136"/>
    </location>
</feature>
<dbReference type="AlphaFoldDB" id="A0A1A8XYY0"/>
<feature type="compositionally biased region" description="Low complexity" evidence="3">
    <location>
        <begin position="22"/>
        <end position="37"/>
    </location>
</feature>
<dbReference type="Proteomes" id="UP000199169">
    <property type="component" value="Unassembled WGS sequence"/>
</dbReference>
<dbReference type="Pfam" id="PF00501">
    <property type="entry name" value="AMP-binding"/>
    <property type="match status" value="1"/>
</dbReference>
<dbReference type="SUPFAM" id="SSF47336">
    <property type="entry name" value="ACP-like"/>
    <property type="match status" value="1"/>
</dbReference>
<dbReference type="SUPFAM" id="SSF52777">
    <property type="entry name" value="CoA-dependent acyltransferases"/>
    <property type="match status" value="2"/>
</dbReference>
<gene>
    <name evidence="5" type="ORF">ACCAA_790049</name>
</gene>
<dbReference type="EMBL" id="FLQX01000159">
    <property type="protein sequence ID" value="SBT09882.1"/>
    <property type="molecule type" value="Genomic_DNA"/>
</dbReference>
<dbReference type="PROSITE" id="PS00455">
    <property type="entry name" value="AMP_BINDING"/>
    <property type="match status" value="1"/>
</dbReference>
<dbReference type="Gene3D" id="1.10.1200.10">
    <property type="entry name" value="ACP-like"/>
    <property type="match status" value="1"/>
</dbReference>
<dbReference type="GO" id="GO:0005829">
    <property type="term" value="C:cytosol"/>
    <property type="evidence" value="ECO:0007669"/>
    <property type="project" value="TreeGrafter"/>
</dbReference>
<dbReference type="InterPro" id="IPR009081">
    <property type="entry name" value="PP-bd_ACP"/>
</dbReference>
<dbReference type="PANTHER" id="PTHR45527">
    <property type="entry name" value="NONRIBOSOMAL PEPTIDE SYNTHETASE"/>
    <property type="match status" value="1"/>
</dbReference>
<dbReference type="STRING" id="1860102.ACCAA_790049"/>
<dbReference type="FunFam" id="3.40.50.12780:FF:000012">
    <property type="entry name" value="Non-ribosomal peptide synthetase"/>
    <property type="match status" value="1"/>
</dbReference>
<dbReference type="Gene3D" id="3.40.50.980">
    <property type="match status" value="2"/>
</dbReference>
<dbReference type="InterPro" id="IPR045851">
    <property type="entry name" value="AMP-bd_C_sf"/>
</dbReference>
<dbReference type="InterPro" id="IPR020806">
    <property type="entry name" value="PKS_PP-bd"/>
</dbReference>
<sequence length="1136" mass="122152">MLNASTDAPRSTGDRRPVISDHLPPVLTAAPPAAHPLHPSPAPVRSCGQERTWFLELAYPGQVWLRVAMGARIAGSVLDVETLRNALARVFARHDALRCGFGPAADAVAAPAALSVDTLTERRGTPAHEAATARWIADTAGARIDPGRGPLLWARLLRLADDEHLLLLCAHRYVCDEESLGLLIAEIAGQLDGDQPVAPGTGSFADFVAWQRHQPPALLAHWRERLAGAAAVLELPADHARPASQRYAGASLRLTLPIDLVARLRGLAAKRGDHLQSVLLAALAALLQRHSGQSDLIVGLRSSYRSEARFSSLVGALDNTLALRLDLAADVHSDALLGLANAALEDAHTHAAMPFERLIEALAEHHDTSYAPICQVLFDYRKAPEPRSLRAGPSALRPFAVDLDTSPHDLCLRVDDSGGGDGGDALSARLIYDPALFNEATVRRMADHYLSLLGDLAEDTRKPAATLRLLTNAEWQRTVHEWNATDGEYPADSSLARLFEQQADRSPDAPAVLDPGGGLSYRELDEQANRLAHHLVRIGVGHETMVGVALERSPELFVAVLAILKAGACYVPLDPTYPAQRLSAMLADSAVGQLLTKTCWLDRLPAHDARTLCLDRDWPAIAAQPATRPASRAGASSLAYVVFTSGSTGRPKGVLIEQRQLLNRLAWMWREYPFAAGDVSACKTALNFVDSLWELLGPLLRGVPSVVVPQATLLDPHALVALLAEYGVSRMMLVPSLLRMLLDAHEVHETLAAHNRHNDLAAQLPLLREWCIGGEPLTVELARRFAQAMPGRLLLNLYGLSEAFDACFFDAGRLTATDTLVPIGRPLANVQAYVLDAHRQPVPVGVVGELYVGGAGLARGYLGRPELSAEKFIPNPFVDRPGARIYRTGDLARYRANGLIDYLGRADHQVKIRGFRVEPDEVGTVLRSHPEIVAAVVVARPAGESGELTLAAYVVARQIPPPTTASLQSWLRERLPDYMVPASCTILAELPMTPSGKVDRLSLPAPVAGLAALDTPYVAPTDATEQAIAAIWQAVLQLPRVGKNDNFFDLGGTSLRLVEVNRRLCEHLQRAIPIVQMYQHPTVSSLALSLAPTSGASSAASAASAASSAAAPSSAQAGRDRAAQRQAIRVRRPLPA</sequence>
<dbReference type="Pfam" id="PF13193">
    <property type="entry name" value="AMP-binding_C"/>
    <property type="match status" value="1"/>
</dbReference>
<evidence type="ECO:0000313" key="6">
    <source>
        <dbReference type="Proteomes" id="UP000199169"/>
    </source>
</evidence>
<protein>
    <recommendedName>
        <fullName evidence="4">Carrier domain-containing protein</fullName>
    </recommendedName>
</protein>
<dbReference type="SMART" id="SM00823">
    <property type="entry name" value="PKS_PP"/>
    <property type="match status" value="1"/>
</dbReference>
<dbReference type="InterPro" id="IPR036736">
    <property type="entry name" value="ACP-like_sf"/>
</dbReference>
<dbReference type="CDD" id="cd05930">
    <property type="entry name" value="A_NRPS"/>
    <property type="match status" value="1"/>
</dbReference>
<keyword evidence="2" id="KW-0597">Phosphoprotein</keyword>
<dbReference type="Pfam" id="PF00668">
    <property type="entry name" value="Condensation"/>
    <property type="match status" value="1"/>
</dbReference>
<dbReference type="FunFam" id="3.40.50.980:FF:000001">
    <property type="entry name" value="Non-ribosomal peptide synthetase"/>
    <property type="match status" value="1"/>
</dbReference>
<dbReference type="Gene3D" id="3.30.559.30">
    <property type="entry name" value="Nonribosomal peptide synthetase, condensation domain"/>
    <property type="match status" value="1"/>
</dbReference>
<dbReference type="FunFam" id="2.30.38.10:FF:000001">
    <property type="entry name" value="Non-ribosomal peptide synthetase PvdI"/>
    <property type="match status" value="1"/>
</dbReference>
<dbReference type="GO" id="GO:0031177">
    <property type="term" value="F:phosphopantetheine binding"/>
    <property type="evidence" value="ECO:0007669"/>
    <property type="project" value="InterPro"/>
</dbReference>
<dbReference type="InterPro" id="IPR023213">
    <property type="entry name" value="CAT-like_dom_sf"/>
</dbReference>
<evidence type="ECO:0000256" key="2">
    <source>
        <dbReference type="ARBA" id="ARBA00022553"/>
    </source>
</evidence>
<evidence type="ECO:0000256" key="1">
    <source>
        <dbReference type="ARBA" id="ARBA00022450"/>
    </source>
</evidence>
<accession>A0A1A8XYY0</accession>
<dbReference type="InterPro" id="IPR000873">
    <property type="entry name" value="AMP-dep_synth/lig_dom"/>
</dbReference>
<dbReference type="InterPro" id="IPR020845">
    <property type="entry name" value="AMP-binding_CS"/>
</dbReference>